<dbReference type="OrthoDB" id="1437054at2"/>
<dbReference type="RefSeq" id="WP_120712484.1">
    <property type="nucleotide sequence ID" value="NZ_RBCJ01000003.1"/>
</dbReference>
<gene>
    <name evidence="2" type="ORF">D7Z94_15385</name>
</gene>
<protein>
    <recommendedName>
        <fullName evidence="4">V-type ATP synthase subunit E</fullName>
    </recommendedName>
</protein>
<reference evidence="2 3" key="1">
    <citation type="submission" date="2018-10" db="EMBL/GenBank/DDBJ databases">
        <title>Ulvibacterium marinum gen. nov., sp. nov., a novel marine bacterium of the family Flavobacteriaceae, isolated from a culture of the green alga Ulva prolifera.</title>
        <authorList>
            <person name="Zhang Z."/>
        </authorList>
    </citation>
    <scope>NUCLEOTIDE SEQUENCE [LARGE SCALE GENOMIC DNA]</scope>
    <source>
        <strain evidence="2 3">CCMM003</strain>
    </source>
</reference>
<name>A0A3B0CA60_9FLAO</name>
<accession>A0A3B0CA60</accession>
<keyword evidence="3" id="KW-1185">Reference proteome</keyword>
<proteinExistence type="predicted"/>
<keyword evidence="1" id="KW-0175">Coiled coil</keyword>
<evidence type="ECO:0008006" key="4">
    <source>
        <dbReference type="Google" id="ProtNLM"/>
    </source>
</evidence>
<feature type="coiled-coil region" evidence="1">
    <location>
        <begin position="26"/>
        <end position="75"/>
    </location>
</feature>
<evidence type="ECO:0000256" key="1">
    <source>
        <dbReference type="SAM" id="Coils"/>
    </source>
</evidence>
<evidence type="ECO:0000313" key="3">
    <source>
        <dbReference type="Proteomes" id="UP000276603"/>
    </source>
</evidence>
<evidence type="ECO:0000313" key="2">
    <source>
        <dbReference type="EMBL" id="RKN79676.1"/>
    </source>
</evidence>
<dbReference type="Proteomes" id="UP000276603">
    <property type="component" value="Unassembled WGS sequence"/>
</dbReference>
<comment type="caution">
    <text evidence="2">The sequence shown here is derived from an EMBL/GenBank/DDBJ whole genome shotgun (WGS) entry which is preliminary data.</text>
</comment>
<sequence length="199" mass="21840">MSEKTLDKLIATLKSEAIKAADNEAMDIVEKARAQAQKIIKDAEAKKEELLEDAKKEAQATLNKGEGALKQAARDLTVSVRNDLLKLLGAVLEREIETALTPDLLEEAVLKVIENVGSGVTLKLPENAEAKLVDRIQKRLQTSDTLASISKDATILNGFSITKTDQGWSYHISSEEVAELLNVHLSPKWVQILKNESEV</sequence>
<organism evidence="2 3">
    <name type="scientific">Ulvibacterium marinum</name>
    <dbReference type="NCBI Taxonomy" id="2419782"/>
    <lineage>
        <taxon>Bacteria</taxon>
        <taxon>Pseudomonadati</taxon>
        <taxon>Bacteroidota</taxon>
        <taxon>Flavobacteriia</taxon>
        <taxon>Flavobacteriales</taxon>
        <taxon>Flavobacteriaceae</taxon>
        <taxon>Ulvibacterium</taxon>
    </lineage>
</organism>
<dbReference type="AlphaFoldDB" id="A0A3B0CA60"/>
<dbReference type="EMBL" id="RBCJ01000003">
    <property type="protein sequence ID" value="RKN79676.1"/>
    <property type="molecule type" value="Genomic_DNA"/>
</dbReference>